<dbReference type="PANTHER" id="PTHR39611:SF2">
    <property type="entry name" value="HYDROXYPROLINE-RICH GLYCOPROTEIN DZ-HRGP"/>
    <property type="match status" value="1"/>
</dbReference>
<gene>
    <name evidence="3" type="ORF">FB567DRAFT_458232</name>
</gene>
<evidence type="ECO:0000259" key="2">
    <source>
        <dbReference type="Pfam" id="PF24355"/>
    </source>
</evidence>
<feature type="compositionally biased region" description="Polar residues" evidence="1">
    <location>
        <begin position="390"/>
        <end position="404"/>
    </location>
</feature>
<evidence type="ECO:0000313" key="4">
    <source>
        <dbReference type="Proteomes" id="UP000813461"/>
    </source>
</evidence>
<feature type="domain" description="DUF7514" evidence="2">
    <location>
        <begin position="34"/>
        <end position="194"/>
    </location>
</feature>
<dbReference type="PANTHER" id="PTHR39611">
    <property type="entry name" value="HYDROXYPROLINE-RICH GLYCOPROTEIN DZ-HRGP-RELATED"/>
    <property type="match status" value="1"/>
</dbReference>
<name>A0A8K0QRK9_9PLEO</name>
<dbReference type="EMBL" id="JAGMVJ010000035">
    <property type="protein sequence ID" value="KAH7067140.1"/>
    <property type="molecule type" value="Genomic_DNA"/>
</dbReference>
<sequence>MAAESHTDQEQHEARQEHAANVDATHREAYEYWGYLLKPDKCGTPLLDRLLRGIADIISQKFEPSDSPDLTPSQIAAWYRDVGGNYDVLFKDTPPSSIAFIYRSLGAFHSLQPAPSDDGYSTPAVPALKKQGFVTWQTIQLLLGPEDHVPFLQKAVEKYDVVDAETQTFFPKVLPKECFPDKPDDAMETWYEGVASRLKREADEEAERARLAAEPGPRTSTDMSGDGSSADERHGAFRYFEDPMYRKSRVRPSFMRHVSKQQAINPVDDRGGKAVTSRVRHMLNPFNGRKKSMPGRYESDSISDEDATPIATAPPPMPRYNLHKRPHPPRRGSSLSTTDSDSDEERPPSRRRTPDLRQRRSHEPIAPREYFPTYYEGDRRNSHHYYPMQRPSSKATSPQPQYGPTKSPLFATHVAQMEARNYYDRRPTMPPRPSYRPVPQNVRWGAASVPVSPPREFEPPYARDQHHAREHDRDRERDAVSYDMGSGSGSRARHRRRSTEDAAYPREREREGDSARTRSHDRVKDEWDDRDGSRERDHGKDWDDRGHYDRSREHSREKERDRRTHRYVAGGVQDGVSGRRYPVMSGPY</sequence>
<dbReference type="Proteomes" id="UP000813461">
    <property type="component" value="Unassembled WGS sequence"/>
</dbReference>
<comment type="caution">
    <text evidence="3">The sequence shown here is derived from an EMBL/GenBank/DDBJ whole genome shotgun (WGS) entry which is preliminary data.</text>
</comment>
<feature type="region of interest" description="Disordered" evidence="1">
    <location>
        <begin position="284"/>
        <end position="588"/>
    </location>
</feature>
<keyword evidence="4" id="KW-1185">Reference proteome</keyword>
<feature type="compositionally biased region" description="Basic and acidic residues" evidence="1">
    <location>
        <begin position="198"/>
        <end position="211"/>
    </location>
</feature>
<feature type="compositionally biased region" description="Basic and acidic residues" evidence="1">
    <location>
        <begin position="498"/>
        <end position="562"/>
    </location>
</feature>
<proteinExistence type="predicted"/>
<feature type="region of interest" description="Disordered" evidence="1">
    <location>
        <begin position="1"/>
        <end position="21"/>
    </location>
</feature>
<reference evidence="3" key="1">
    <citation type="journal article" date="2021" name="Nat. Commun.">
        <title>Genetic determinants of endophytism in the Arabidopsis root mycobiome.</title>
        <authorList>
            <person name="Mesny F."/>
            <person name="Miyauchi S."/>
            <person name="Thiergart T."/>
            <person name="Pickel B."/>
            <person name="Atanasova L."/>
            <person name="Karlsson M."/>
            <person name="Huettel B."/>
            <person name="Barry K.W."/>
            <person name="Haridas S."/>
            <person name="Chen C."/>
            <person name="Bauer D."/>
            <person name="Andreopoulos W."/>
            <person name="Pangilinan J."/>
            <person name="LaButti K."/>
            <person name="Riley R."/>
            <person name="Lipzen A."/>
            <person name="Clum A."/>
            <person name="Drula E."/>
            <person name="Henrissat B."/>
            <person name="Kohler A."/>
            <person name="Grigoriev I.V."/>
            <person name="Martin F.M."/>
            <person name="Hacquard S."/>
        </authorList>
    </citation>
    <scope>NUCLEOTIDE SEQUENCE</scope>
    <source>
        <strain evidence="3">MPI-SDFR-AT-0120</strain>
    </source>
</reference>
<feature type="region of interest" description="Disordered" evidence="1">
    <location>
        <begin position="198"/>
        <end position="232"/>
    </location>
</feature>
<feature type="compositionally biased region" description="Polar residues" evidence="1">
    <location>
        <begin position="218"/>
        <end position="227"/>
    </location>
</feature>
<dbReference type="AlphaFoldDB" id="A0A8K0QRK9"/>
<organism evidence="3 4">
    <name type="scientific">Paraphoma chrysanthemicola</name>
    <dbReference type="NCBI Taxonomy" id="798071"/>
    <lineage>
        <taxon>Eukaryota</taxon>
        <taxon>Fungi</taxon>
        <taxon>Dikarya</taxon>
        <taxon>Ascomycota</taxon>
        <taxon>Pezizomycotina</taxon>
        <taxon>Dothideomycetes</taxon>
        <taxon>Pleosporomycetidae</taxon>
        <taxon>Pleosporales</taxon>
        <taxon>Pleosporineae</taxon>
        <taxon>Phaeosphaeriaceae</taxon>
        <taxon>Paraphoma</taxon>
    </lineage>
</organism>
<dbReference type="InterPro" id="IPR055936">
    <property type="entry name" value="DUF7514"/>
</dbReference>
<feature type="compositionally biased region" description="Basic and acidic residues" evidence="1">
    <location>
        <begin position="345"/>
        <end position="366"/>
    </location>
</feature>
<protein>
    <recommendedName>
        <fullName evidence="2">DUF7514 domain-containing protein</fullName>
    </recommendedName>
</protein>
<evidence type="ECO:0000256" key="1">
    <source>
        <dbReference type="SAM" id="MobiDB-lite"/>
    </source>
</evidence>
<feature type="compositionally biased region" description="Basic residues" evidence="1">
    <location>
        <begin position="321"/>
        <end position="330"/>
    </location>
</feature>
<accession>A0A8K0QRK9</accession>
<dbReference type="OrthoDB" id="5420895at2759"/>
<evidence type="ECO:0000313" key="3">
    <source>
        <dbReference type="EMBL" id="KAH7067140.1"/>
    </source>
</evidence>
<dbReference type="Pfam" id="PF24355">
    <property type="entry name" value="DUF7514"/>
    <property type="match status" value="1"/>
</dbReference>
<feature type="compositionally biased region" description="Basic and acidic residues" evidence="1">
    <location>
        <begin position="455"/>
        <end position="480"/>
    </location>
</feature>